<dbReference type="PANTHER" id="PTHR24422:SF26">
    <property type="entry name" value="CHEMOTAXIS PROTEIN METHYLTRANSFERASE"/>
    <property type="match status" value="1"/>
</dbReference>
<dbReference type="Gene3D" id="1.10.155.10">
    <property type="entry name" value="Chemotaxis receptor methyltransferase CheR, N-terminal domain"/>
    <property type="match status" value="1"/>
</dbReference>
<evidence type="ECO:0000256" key="3">
    <source>
        <dbReference type="ARBA" id="ARBA00022679"/>
    </source>
</evidence>
<dbReference type="InterPro" id="IPR000780">
    <property type="entry name" value="CheR_MeTrfase"/>
</dbReference>
<protein>
    <recommendedName>
        <fullName evidence="5">Chemotaxis protein methyltransferase</fullName>
        <ecNumber evidence="5">2.1.1.80</ecNumber>
    </recommendedName>
</protein>
<evidence type="ECO:0000256" key="1">
    <source>
        <dbReference type="ARBA" id="ARBA00001541"/>
    </source>
</evidence>
<comment type="catalytic activity">
    <reaction evidence="1 5">
        <text>L-glutamyl-[protein] + S-adenosyl-L-methionine = [protein]-L-glutamate 5-O-methyl ester + S-adenosyl-L-homocysteine</text>
        <dbReference type="Rhea" id="RHEA:24452"/>
        <dbReference type="Rhea" id="RHEA-COMP:10208"/>
        <dbReference type="Rhea" id="RHEA-COMP:10311"/>
        <dbReference type="ChEBI" id="CHEBI:29973"/>
        <dbReference type="ChEBI" id="CHEBI:57856"/>
        <dbReference type="ChEBI" id="CHEBI:59789"/>
        <dbReference type="ChEBI" id="CHEBI:82795"/>
        <dbReference type="EC" id="2.1.1.80"/>
    </reaction>
</comment>
<evidence type="ECO:0000256" key="2">
    <source>
        <dbReference type="ARBA" id="ARBA00022603"/>
    </source>
</evidence>
<dbReference type="PROSITE" id="PS50123">
    <property type="entry name" value="CHER"/>
    <property type="match status" value="1"/>
</dbReference>
<keyword evidence="4 5" id="KW-0949">S-adenosyl-L-methionine</keyword>
<dbReference type="SUPFAM" id="SSF47757">
    <property type="entry name" value="Chemotaxis receptor methyltransferase CheR, N-terminal domain"/>
    <property type="match status" value="1"/>
</dbReference>
<evidence type="ECO:0000259" key="6">
    <source>
        <dbReference type="PROSITE" id="PS50123"/>
    </source>
</evidence>
<proteinExistence type="predicted"/>
<keyword evidence="8" id="KW-1185">Reference proteome</keyword>
<dbReference type="InterPro" id="IPR022642">
    <property type="entry name" value="CheR_C"/>
</dbReference>
<evidence type="ECO:0000313" key="7">
    <source>
        <dbReference type="EMBL" id="MFD2112581.1"/>
    </source>
</evidence>
<dbReference type="SUPFAM" id="SSF53335">
    <property type="entry name" value="S-adenosyl-L-methionine-dependent methyltransferases"/>
    <property type="match status" value="1"/>
</dbReference>
<dbReference type="InterPro" id="IPR050903">
    <property type="entry name" value="Bact_Chemotaxis_MeTrfase"/>
</dbReference>
<accession>A0ABW4Y8R9</accession>
<evidence type="ECO:0000256" key="4">
    <source>
        <dbReference type="ARBA" id="ARBA00022691"/>
    </source>
</evidence>
<evidence type="ECO:0000256" key="5">
    <source>
        <dbReference type="PIRNR" id="PIRNR000410"/>
    </source>
</evidence>
<feature type="domain" description="CheR-type methyltransferase" evidence="6">
    <location>
        <begin position="1"/>
        <end position="268"/>
    </location>
</feature>
<dbReference type="EC" id="2.1.1.80" evidence="5"/>
<dbReference type="EMBL" id="JBHUHX010000032">
    <property type="protein sequence ID" value="MFD2112581.1"/>
    <property type="molecule type" value="Genomic_DNA"/>
</dbReference>
<sequence>MSTQETRLTDQEFAQFRKFIHGVAGISLAPVKKTLVAGRLSKRLRHHGLTSFSDYYRLITAQSDERQIAVDLLTTNETHFFREPKHFELLRDGLLSEHPPGRPFRVWSAACSSGEEVYTLAMVLEESLGGAPWEVFGSDISTKVLQQAESGLYSMERASELSQDRLRRYCLKGVGSQEGRFLVAPQLRSRTRFAQVNLTATLPSTPTFDAIFLRNVMIYFQPETKRQVVQSLMSRLRPGGWFFIGHSESLNGLACDLEGIAPAVYRKI</sequence>
<keyword evidence="2 5" id="KW-0489">Methyltransferase</keyword>
<reference evidence="8" key="1">
    <citation type="journal article" date="2019" name="Int. J. Syst. Evol. Microbiol.">
        <title>The Global Catalogue of Microorganisms (GCM) 10K type strain sequencing project: providing services to taxonomists for standard genome sequencing and annotation.</title>
        <authorList>
            <consortium name="The Broad Institute Genomics Platform"/>
            <consortium name="The Broad Institute Genome Sequencing Center for Infectious Disease"/>
            <person name="Wu L."/>
            <person name="Ma J."/>
        </authorList>
    </citation>
    <scope>NUCLEOTIDE SEQUENCE [LARGE SCALE GENOMIC DNA]</scope>
    <source>
        <strain evidence="8">KACC 12597</strain>
    </source>
</reference>
<dbReference type="InterPro" id="IPR026024">
    <property type="entry name" value="Chemotaxis_MeTrfase_CheR"/>
</dbReference>
<dbReference type="RefSeq" id="WP_386026985.1">
    <property type="nucleotide sequence ID" value="NZ_JBHUHX010000032.1"/>
</dbReference>
<dbReference type="Pfam" id="PF01739">
    <property type="entry name" value="CheR"/>
    <property type="match status" value="1"/>
</dbReference>
<name>A0ABW4Y8R9_9GAMM</name>
<evidence type="ECO:0000313" key="8">
    <source>
        <dbReference type="Proteomes" id="UP001597337"/>
    </source>
</evidence>
<keyword evidence="3 5" id="KW-0808">Transferase</keyword>
<dbReference type="PIRSF" id="PIRSF000410">
    <property type="entry name" value="CheR"/>
    <property type="match status" value="1"/>
</dbReference>
<dbReference type="GO" id="GO:0032259">
    <property type="term" value="P:methylation"/>
    <property type="evidence" value="ECO:0007669"/>
    <property type="project" value="UniProtKB-KW"/>
</dbReference>
<dbReference type="InterPro" id="IPR029063">
    <property type="entry name" value="SAM-dependent_MTases_sf"/>
</dbReference>
<dbReference type="Proteomes" id="UP001597337">
    <property type="component" value="Unassembled WGS sequence"/>
</dbReference>
<dbReference type="InterPro" id="IPR022641">
    <property type="entry name" value="CheR_N"/>
</dbReference>
<comment type="caution">
    <text evidence="7">The sequence shown here is derived from an EMBL/GenBank/DDBJ whole genome shotgun (WGS) entry which is preliminary data.</text>
</comment>
<gene>
    <name evidence="7" type="ORF">ACFSJC_12090</name>
</gene>
<dbReference type="Gene3D" id="3.40.50.150">
    <property type="entry name" value="Vaccinia Virus protein VP39"/>
    <property type="match status" value="1"/>
</dbReference>
<dbReference type="Pfam" id="PF03705">
    <property type="entry name" value="CheR_N"/>
    <property type="match status" value="1"/>
</dbReference>
<comment type="function">
    <text evidence="5">Methylation of the membrane-bound methyl-accepting chemotaxis proteins (MCP) to form gamma-glutamyl methyl ester residues in MCP.</text>
</comment>
<dbReference type="InterPro" id="IPR036804">
    <property type="entry name" value="CheR_N_sf"/>
</dbReference>
<dbReference type="GO" id="GO:0008168">
    <property type="term" value="F:methyltransferase activity"/>
    <property type="evidence" value="ECO:0007669"/>
    <property type="project" value="UniProtKB-KW"/>
</dbReference>
<dbReference type="SMART" id="SM00138">
    <property type="entry name" value="MeTrc"/>
    <property type="match status" value="1"/>
</dbReference>
<organism evidence="7 8">
    <name type="scientific">Thiorhodococcus fuscus</name>
    <dbReference type="NCBI Taxonomy" id="527200"/>
    <lineage>
        <taxon>Bacteria</taxon>
        <taxon>Pseudomonadati</taxon>
        <taxon>Pseudomonadota</taxon>
        <taxon>Gammaproteobacteria</taxon>
        <taxon>Chromatiales</taxon>
        <taxon>Chromatiaceae</taxon>
        <taxon>Thiorhodococcus</taxon>
    </lineage>
</organism>
<dbReference type="PRINTS" id="PR00996">
    <property type="entry name" value="CHERMTFRASE"/>
</dbReference>
<dbReference type="PANTHER" id="PTHR24422">
    <property type="entry name" value="CHEMOTAXIS PROTEIN METHYLTRANSFERASE"/>
    <property type="match status" value="1"/>
</dbReference>